<keyword evidence="2" id="KW-0479">Metal-binding</keyword>
<evidence type="ECO:0000259" key="3">
    <source>
        <dbReference type="PROSITE" id="PS51471"/>
    </source>
</evidence>
<dbReference type="InterPro" id="IPR050231">
    <property type="entry name" value="Iron_ascorbate_oxido_reductase"/>
</dbReference>
<sequence>MAKPEIPVISFEPFLTGQAAVRQEVAQQVYAAFRDIGFLYLKDTGISQARINEIFTLAKDFFDLPLDFKQRYALRDPTENQGYSAQGKDIGFDHKGKAMKKDYKEAYEHRRYKNELCPTPEELAAYNPGIRDFEAVLDSFYQEAFKLSEEVLACLALALELPGGEGYFKPITGDSDPQLRILHYPPVPASVIAASAAKDGAGKDGRIRPHCDYSLCTLLFQDSIGGLEIDPFHTGKFIPATPKDGTILINIGDLLHRLLNGRVKSTMHRVVAPEAFTPEDGSEAMLPSRYSIPFFVHPVPEAQIDPILLDPAEEKVYKEVNAGDWRSWRTARNYMMTEKEEYFLGKLGIAHELHRNVAALGGVTAGGY</sequence>
<name>A0A0N0NP14_9EURO</name>
<dbReference type="InterPro" id="IPR027443">
    <property type="entry name" value="IPNS-like_sf"/>
</dbReference>
<gene>
    <name evidence="4" type="ORF">AB675_5587</name>
</gene>
<dbReference type="EMBL" id="LFJN01000008">
    <property type="protein sequence ID" value="KPI42188.1"/>
    <property type="molecule type" value="Genomic_DNA"/>
</dbReference>
<evidence type="ECO:0000256" key="2">
    <source>
        <dbReference type="RuleBase" id="RU003682"/>
    </source>
</evidence>
<dbReference type="STRING" id="1664694.A0A0N0NP14"/>
<dbReference type="InterPro" id="IPR044861">
    <property type="entry name" value="IPNS-like_FE2OG_OXY"/>
</dbReference>
<evidence type="ECO:0000313" key="5">
    <source>
        <dbReference type="Proteomes" id="UP000038010"/>
    </source>
</evidence>
<dbReference type="GO" id="GO:0046872">
    <property type="term" value="F:metal ion binding"/>
    <property type="evidence" value="ECO:0007669"/>
    <property type="project" value="UniProtKB-KW"/>
</dbReference>
<feature type="domain" description="Fe2OG dioxygenase" evidence="3">
    <location>
        <begin position="174"/>
        <end position="298"/>
    </location>
</feature>
<dbReference type="OrthoDB" id="288590at2759"/>
<protein>
    <submittedName>
        <fullName evidence="4">1-aminocyclopropane-1-carboxylate oxidase</fullName>
    </submittedName>
</protein>
<evidence type="ECO:0000256" key="1">
    <source>
        <dbReference type="ARBA" id="ARBA00008056"/>
    </source>
</evidence>
<proteinExistence type="inferred from homology"/>
<organism evidence="4 5">
    <name type="scientific">Cyphellophora attinorum</name>
    <dbReference type="NCBI Taxonomy" id="1664694"/>
    <lineage>
        <taxon>Eukaryota</taxon>
        <taxon>Fungi</taxon>
        <taxon>Dikarya</taxon>
        <taxon>Ascomycota</taxon>
        <taxon>Pezizomycotina</taxon>
        <taxon>Eurotiomycetes</taxon>
        <taxon>Chaetothyriomycetidae</taxon>
        <taxon>Chaetothyriales</taxon>
        <taxon>Cyphellophoraceae</taxon>
        <taxon>Cyphellophora</taxon>
    </lineage>
</organism>
<dbReference type="Pfam" id="PF14226">
    <property type="entry name" value="DIOX_N"/>
    <property type="match status" value="1"/>
</dbReference>
<comment type="similarity">
    <text evidence="1 2">Belongs to the iron/ascorbate-dependent oxidoreductase family.</text>
</comment>
<dbReference type="InterPro" id="IPR005123">
    <property type="entry name" value="Oxoglu/Fe-dep_dioxygenase_dom"/>
</dbReference>
<keyword evidence="2" id="KW-0560">Oxidoreductase</keyword>
<dbReference type="Pfam" id="PF03171">
    <property type="entry name" value="2OG-FeII_Oxy"/>
    <property type="match status" value="1"/>
</dbReference>
<evidence type="ECO:0000313" key="4">
    <source>
        <dbReference type="EMBL" id="KPI42188.1"/>
    </source>
</evidence>
<reference evidence="4 5" key="1">
    <citation type="submission" date="2015-06" db="EMBL/GenBank/DDBJ databases">
        <title>Draft genome of the ant-associated black yeast Phialophora attae CBS 131958.</title>
        <authorList>
            <person name="Moreno L.F."/>
            <person name="Stielow B.J."/>
            <person name="de Hoog S."/>
            <person name="Vicente V.A."/>
            <person name="Weiss V.A."/>
            <person name="de Vries M."/>
            <person name="Cruz L.M."/>
            <person name="Souza E.M."/>
        </authorList>
    </citation>
    <scope>NUCLEOTIDE SEQUENCE [LARGE SCALE GENOMIC DNA]</scope>
    <source>
        <strain evidence="4 5">CBS 131958</strain>
    </source>
</reference>
<dbReference type="RefSeq" id="XP_018002151.1">
    <property type="nucleotide sequence ID" value="XM_018145810.1"/>
</dbReference>
<keyword evidence="5" id="KW-1185">Reference proteome</keyword>
<dbReference type="Proteomes" id="UP000038010">
    <property type="component" value="Unassembled WGS sequence"/>
</dbReference>
<comment type="caution">
    <text evidence="4">The sequence shown here is derived from an EMBL/GenBank/DDBJ whole genome shotgun (WGS) entry which is preliminary data.</text>
</comment>
<dbReference type="PROSITE" id="PS51471">
    <property type="entry name" value="FE2OG_OXY"/>
    <property type="match status" value="1"/>
</dbReference>
<dbReference type="GO" id="GO:0016491">
    <property type="term" value="F:oxidoreductase activity"/>
    <property type="evidence" value="ECO:0007669"/>
    <property type="project" value="UniProtKB-KW"/>
</dbReference>
<keyword evidence="2" id="KW-0408">Iron</keyword>
<dbReference type="GO" id="GO:0044283">
    <property type="term" value="P:small molecule biosynthetic process"/>
    <property type="evidence" value="ECO:0007669"/>
    <property type="project" value="UniProtKB-ARBA"/>
</dbReference>
<dbReference type="PANTHER" id="PTHR47990">
    <property type="entry name" value="2-OXOGLUTARATE (2OG) AND FE(II)-DEPENDENT OXYGENASE SUPERFAMILY PROTEIN-RELATED"/>
    <property type="match status" value="1"/>
</dbReference>
<dbReference type="VEuPathDB" id="FungiDB:AB675_5587"/>
<dbReference type="AlphaFoldDB" id="A0A0N0NP14"/>
<dbReference type="Gene3D" id="2.60.120.330">
    <property type="entry name" value="B-lactam Antibiotic, Isopenicillin N Synthase, Chain"/>
    <property type="match status" value="1"/>
</dbReference>
<accession>A0A0N0NP14</accession>
<dbReference type="GeneID" id="28737690"/>
<dbReference type="SUPFAM" id="SSF51197">
    <property type="entry name" value="Clavaminate synthase-like"/>
    <property type="match status" value="1"/>
</dbReference>
<dbReference type="InterPro" id="IPR026992">
    <property type="entry name" value="DIOX_N"/>
</dbReference>